<keyword evidence="2" id="KW-1185">Reference proteome</keyword>
<gene>
    <name evidence="1" type="ORF">OCV51_10280</name>
</gene>
<dbReference type="RefSeq" id="WP_267304138.1">
    <property type="nucleotide sequence ID" value="NZ_JAOQJX010000015.1"/>
</dbReference>
<sequence>MDYKKEIISMVEKMENEDFLCKAYHYILVKFRKEKEVAENE</sequence>
<organism evidence="1 2">
    <name type="scientific">Faecalicatena acetigenes</name>
    <dbReference type="NCBI Taxonomy" id="2981790"/>
    <lineage>
        <taxon>Bacteria</taxon>
        <taxon>Bacillati</taxon>
        <taxon>Bacillota</taxon>
        <taxon>Clostridia</taxon>
        <taxon>Lachnospirales</taxon>
        <taxon>Lachnospiraceae</taxon>
        <taxon>Faecalicatena</taxon>
    </lineage>
</organism>
<comment type="caution">
    <text evidence="1">The sequence shown here is derived from an EMBL/GenBank/DDBJ whole genome shotgun (WGS) entry which is preliminary data.</text>
</comment>
<dbReference type="Proteomes" id="UP001652394">
    <property type="component" value="Unassembled WGS sequence"/>
</dbReference>
<reference evidence="1 2" key="1">
    <citation type="journal article" date="2021" name="ISME Commun">
        <title>Automated analysis of genomic sequences facilitates high-throughput and comprehensive description of bacteria.</title>
        <authorList>
            <person name="Hitch T.C.A."/>
        </authorList>
    </citation>
    <scope>NUCLEOTIDE SEQUENCE [LARGE SCALE GENOMIC DNA]</scope>
    <source>
        <strain evidence="1 2">H2_18</strain>
    </source>
</reference>
<evidence type="ECO:0000313" key="1">
    <source>
        <dbReference type="EMBL" id="MCU6748032.1"/>
    </source>
</evidence>
<proteinExistence type="predicted"/>
<dbReference type="EMBL" id="JAOQJX010000015">
    <property type="protein sequence ID" value="MCU6748032.1"/>
    <property type="molecule type" value="Genomic_DNA"/>
</dbReference>
<protein>
    <submittedName>
        <fullName evidence="1">Uncharacterized protein</fullName>
    </submittedName>
</protein>
<evidence type="ECO:0000313" key="2">
    <source>
        <dbReference type="Proteomes" id="UP001652394"/>
    </source>
</evidence>
<accession>A0ABT2TE03</accession>
<name>A0ABT2TE03_9FIRM</name>